<feature type="transmembrane region" description="Helical" evidence="1">
    <location>
        <begin position="86"/>
        <end position="104"/>
    </location>
</feature>
<evidence type="ECO:0000313" key="2">
    <source>
        <dbReference type="EMBL" id="GAA3544285.1"/>
    </source>
</evidence>
<keyword evidence="1" id="KW-1133">Transmembrane helix</keyword>
<proteinExistence type="predicted"/>
<feature type="transmembrane region" description="Helical" evidence="1">
    <location>
        <begin position="124"/>
        <end position="147"/>
    </location>
</feature>
<evidence type="ECO:0000313" key="3">
    <source>
        <dbReference type="Proteomes" id="UP001500630"/>
    </source>
</evidence>
<name>A0ABP6W4X7_9ACTN</name>
<sequence>MRPPIRKTVVVIHIVVSVALLGEVWGLVVLNTAAALTKDLALAHAAYRLMPALVFAGGIPLSLTALATGCALALTSHWGLFRYYWTAAKLVLLVIVICLGMFLFDPEGMAAATEGGRAVAATRQWGQVAVLGTQIVLLMTAAALSVCKPRGKLR</sequence>
<dbReference type="Proteomes" id="UP001500630">
    <property type="component" value="Unassembled WGS sequence"/>
</dbReference>
<keyword evidence="1" id="KW-0472">Membrane</keyword>
<gene>
    <name evidence="2" type="ORF">GCM10022419_025620</name>
</gene>
<feature type="transmembrane region" description="Helical" evidence="1">
    <location>
        <begin position="50"/>
        <end position="74"/>
    </location>
</feature>
<evidence type="ECO:0008006" key="4">
    <source>
        <dbReference type="Google" id="ProtNLM"/>
    </source>
</evidence>
<comment type="caution">
    <text evidence="2">The sequence shown here is derived from an EMBL/GenBank/DDBJ whole genome shotgun (WGS) entry which is preliminary data.</text>
</comment>
<dbReference type="RefSeq" id="WP_345561343.1">
    <property type="nucleotide sequence ID" value="NZ_BAABDQ010000004.1"/>
</dbReference>
<dbReference type="EMBL" id="BAABDQ010000004">
    <property type="protein sequence ID" value="GAA3544285.1"/>
    <property type="molecule type" value="Genomic_DNA"/>
</dbReference>
<accession>A0ABP6W4X7</accession>
<keyword evidence="3" id="KW-1185">Reference proteome</keyword>
<reference evidence="3" key="1">
    <citation type="journal article" date="2019" name="Int. J. Syst. Evol. Microbiol.">
        <title>The Global Catalogue of Microorganisms (GCM) 10K type strain sequencing project: providing services to taxonomists for standard genome sequencing and annotation.</title>
        <authorList>
            <consortium name="The Broad Institute Genomics Platform"/>
            <consortium name="The Broad Institute Genome Sequencing Center for Infectious Disease"/>
            <person name="Wu L."/>
            <person name="Ma J."/>
        </authorList>
    </citation>
    <scope>NUCLEOTIDE SEQUENCE [LARGE SCALE GENOMIC DNA]</scope>
    <source>
        <strain evidence="3">JCM 17326</strain>
    </source>
</reference>
<keyword evidence="1" id="KW-0812">Transmembrane</keyword>
<evidence type="ECO:0000256" key="1">
    <source>
        <dbReference type="SAM" id="Phobius"/>
    </source>
</evidence>
<protein>
    <recommendedName>
        <fullName evidence="4">DUF2269 family protein</fullName>
    </recommendedName>
</protein>
<organism evidence="2 3">
    <name type="scientific">Nonomuraea rosea</name>
    <dbReference type="NCBI Taxonomy" id="638574"/>
    <lineage>
        <taxon>Bacteria</taxon>
        <taxon>Bacillati</taxon>
        <taxon>Actinomycetota</taxon>
        <taxon>Actinomycetes</taxon>
        <taxon>Streptosporangiales</taxon>
        <taxon>Streptosporangiaceae</taxon>
        <taxon>Nonomuraea</taxon>
    </lineage>
</organism>